<accession>A0A4Z2GJP8</accession>
<dbReference type="AlphaFoldDB" id="A0A4Z2GJP8"/>
<evidence type="ECO:0000256" key="1">
    <source>
        <dbReference type="SAM" id="MobiDB-lite"/>
    </source>
</evidence>
<proteinExistence type="predicted"/>
<evidence type="ECO:0000313" key="2">
    <source>
        <dbReference type="EMBL" id="TNN53460.1"/>
    </source>
</evidence>
<evidence type="ECO:0000313" key="3">
    <source>
        <dbReference type="Proteomes" id="UP000314294"/>
    </source>
</evidence>
<protein>
    <submittedName>
        <fullName evidence="2">Uncharacterized protein</fullName>
    </submittedName>
</protein>
<feature type="compositionally biased region" description="Low complexity" evidence="1">
    <location>
        <begin position="1"/>
        <end position="12"/>
    </location>
</feature>
<feature type="region of interest" description="Disordered" evidence="1">
    <location>
        <begin position="1"/>
        <end position="30"/>
    </location>
</feature>
<name>A0A4Z2GJP8_9TELE</name>
<comment type="caution">
    <text evidence="2">The sequence shown here is derived from an EMBL/GenBank/DDBJ whole genome shotgun (WGS) entry which is preliminary data.</text>
</comment>
<gene>
    <name evidence="2" type="ORF">EYF80_036302</name>
</gene>
<keyword evidence="3" id="KW-1185">Reference proteome</keyword>
<sequence length="119" mass="13072">MQQPHSLISSSSSPPPQTSAPLQLPERNDSRNLGLEHAVRTYVRKGQRKCSVTREFDIVKSPLNSCHQPPCVWQEPLGIWLVNVRVCASREPPVSEVSGGLGLTGTILQKLEGVVYVCL</sequence>
<organism evidence="2 3">
    <name type="scientific">Liparis tanakae</name>
    <name type="common">Tanaka's snailfish</name>
    <dbReference type="NCBI Taxonomy" id="230148"/>
    <lineage>
        <taxon>Eukaryota</taxon>
        <taxon>Metazoa</taxon>
        <taxon>Chordata</taxon>
        <taxon>Craniata</taxon>
        <taxon>Vertebrata</taxon>
        <taxon>Euteleostomi</taxon>
        <taxon>Actinopterygii</taxon>
        <taxon>Neopterygii</taxon>
        <taxon>Teleostei</taxon>
        <taxon>Neoteleostei</taxon>
        <taxon>Acanthomorphata</taxon>
        <taxon>Eupercaria</taxon>
        <taxon>Perciformes</taxon>
        <taxon>Cottioidei</taxon>
        <taxon>Cottales</taxon>
        <taxon>Liparidae</taxon>
        <taxon>Liparis</taxon>
    </lineage>
</organism>
<reference evidence="2 3" key="1">
    <citation type="submission" date="2019-03" db="EMBL/GenBank/DDBJ databases">
        <title>First draft genome of Liparis tanakae, snailfish: a comprehensive survey of snailfish specific genes.</title>
        <authorList>
            <person name="Kim W."/>
            <person name="Song I."/>
            <person name="Jeong J.-H."/>
            <person name="Kim D."/>
            <person name="Kim S."/>
            <person name="Ryu S."/>
            <person name="Song J.Y."/>
            <person name="Lee S.K."/>
        </authorList>
    </citation>
    <scope>NUCLEOTIDE SEQUENCE [LARGE SCALE GENOMIC DNA]</scope>
    <source>
        <tissue evidence="2">Muscle</tissue>
    </source>
</reference>
<dbReference type="Proteomes" id="UP000314294">
    <property type="component" value="Unassembled WGS sequence"/>
</dbReference>
<dbReference type="EMBL" id="SRLO01000515">
    <property type="protein sequence ID" value="TNN53460.1"/>
    <property type="molecule type" value="Genomic_DNA"/>
</dbReference>